<dbReference type="InterPro" id="IPR036465">
    <property type="entry name" value="vWFA_dom_sf"/>
</dbReference>
<name>A0A1M7D676_9FLAO</name>
<keyword evidence="3" id="KW-1185">Reference proteome</keyword>
<sequence length="262" mass="29636">MFLILSCNKSKISETKKELPQQNIALVVDASLSMISKDFEPDRITVLKDLLKNAVTYKKENQAFSIVVFAGNSYLICPITKDQKKLIAAIDRINFSPYNLKPGTNIPHALLNGLLSLKNEKSNKSIFIFSDGITYPINAYPLNIPIEEANNNEIKISSVIITPKDFTISPKAMDENGDLVFKKEKAKPIDTKASREISSKTGGISSIFYTNKELNNFNFQQLLSKVQAFKFKKYLYKTDRDKLSKIYKEIEMTNDSLAVIFK</sequence>
<dbReference type="Pfam" id="PF13519">
    <property type="entry name" value="VWA_2"/>
    <property type="match status" value="1"/>
</dbReference>
<feature type="domain" description="VWFA" evidence="1">
    <location>
        <begin position="23"/>
        <end position="226"/>
    </location>
</feature>
<dbReference type="Gene3D" id="3.40.50.410">
    <property type="entry name" value="von Willebrand factor, type A domain"/>
    <property type="match status" value="1"/>
</dbReference>
<dbReference type="STRING" id="1302687.SAMN05444267_102410"/>
<gene>
    <name evidence="2" type="ORF">SAMN05444267_102410</name>
</gene>
<dbReference type="InterPro" id="IPR002035">
    <property type="entry name" value="VWF_A"/>
</dbReference>
<accession>A0A1M7D676</accession>
<evidence type="ECO:0000313" key="3">
    <source>
        <dbReference type="Proteomes" id="UP000184364"/>
    </source>
</evidence>
<evidence type="ECO:0000259" key="1">
    <source>
        <dbReference type="PROSITE" id="PS50234"/>
    </source>
</evidence>
<proteinExistence type="predicted"/>
<organism evidence="2 3">
    <name type="scientific">Chryseobacterium polytrichastri</name>
    <dbReference type="NCBI Taxonomy" id="1302687"/>
    <lineage>
        <taxon>Bacteria</taxon>
        <taxon>Pseudomonadati</taxon>
        <taxon>Bacteroidota</taxon>
        <taxon>Flavobacteriia</taxon>
        <taxon>Flavobacteriales</taxon>
        <taxon>Weeksellaceae</taxon>
        <taxon>Chryseobacterium group</taxon>
        <taxon>Chryseobacterium</taxon>
    </lineage>
</organism>
<dbReference type="SUPFAM" id="SSF53300">
    <property type="entry name" value="vWA-like"/>
    <property type="match status" value="1"/>
</dbReference>
<dbReference type="PROSITE" id="PS50234">
    <property type="entry name" value="VWFA"/>
    <property type="match status" value="1"/>
</dbReference>
<evidence type="ECO:0000313" key="2">
    <source>
        <dbReference type="EMBL" id="SHL74883.1"/>
    </source>
</evidence>
<dbReference type="EMBL" id="FRAV01000024">
    <property type="protein sequence ID" value="SHL74883.1"/>
    <property type="molecule type" value="Genomic_DNA"/>
</dbReference>
<protein>
    <submittedName>
        <fullName evidence="2">von Willebrand factor type A domain-containing protein</fullName>
    </submittedName>
</protein>
<dbReference type="SMART" id="SM00327">
    <property type="entry name" value="VWA"/>
    <property type="match status" value="1"/>
</dbReference>
<dbReference type="AlphaFoldDB" id="A0A1M7D676"/>
<reference evidence="3" key="1">
    <citation type="submission" date="2016-11" db="EMBL/GenBank/DDBJ databases">
        <authorList>
            <person name="Varghese N."/>
            <person name="Submissions S."/>
        </authorList>
    </citation>
    <scope>NUCLEOTIDE SEQUENCE [LARGE SCALE GENOMIC DNA]</scope>
    <source>
        <strain evidence="3">DSM 26899</strain>
    </source>
</reference>
<dbReference type="Proteomes" id="UP000184364">
    <property type="component" value="Unassembled WGS sequence"/>
</dbReference>